<reference evidence="3" key="1">
    <citation type="journal article" date="2014" name="Genome Announc.">
        <title>Draft Genome Sequences of Three Alkaliphilic Bacillus Strains, Bacillus wakoensis JCM 9140T, Bacillus akibai JCM 9157T, and Bacillus hemicellulosilyticus JCM 9152T.</title>
        <authorList>
            <person name="Yuki M."/>
            <person name="Oshima K."/>
            <person name="Suda W."/>
            <person name="Oshida Y."/>
            <person name="Kitamura K."/>
            <person name="Iida T."/>
            <person name="Hattori M."/>
            <person name="Ohkuma M."/>
        </authorList>
    </citation>
    <scope>NUCLEOTIDE SEQUENCE [LARGE SCALE GENOMIC DNA]</scope>
    <source>
        <strain evidence="3">JCM 9140</strain>
    </source>
</reference>
<feature type="signal peptide" evidence="2">
    <location>
        <begin position="1"/>
        <end position="23"/>
    </location>
</feature>
<keyword evidence="2" id="KW-0732">Signal</keyword>
<organism evidence="3 4">
    <name type="scientific">Halalkalibacter wakoensis JCM 9140</name>
    <dbReference type="NCBI Taxonomy" id="1236970"/>
    <lineage>
        <taxon>Bacteria</taxon>
        <taxon>Bacillati</taxon>
        <taxon>Bacillota</taxon>
        <taxon>Bacilli</taxon>
        <taxon>Bacillales</taxon>
        <taxon>Bacillaceae</taxon>
        <taxon>Halalkalibacter</taxon>
    </lineage>
</organism>
<gene>
    <name evidence="3" type="ORF">JCM9140_4597</name>
</gene>
<protein>
    <recommendedName>
        <fullName evidence="5">BON domain-containing protein</fullName>
    </recommendedName>
</protein>
<dbReference type="PROSITE" id="PS51257">
    <property type="entry name" value="PROKAR_LIPOPROTEIN"/>
    <property type="match status" value="1"/>
</dbReference>
<dbReference type="EMBL" id="BAUT01000100">
    <property type="protein sequence ID" value="GAE28376.1"/>
    <property type="molecule type" value="Genomic_DNA"/>
</dbReference>
<dbReference type="Proteomes" id="UP000018890">
    <property type="component" value="Unassembled WGS sequence"/>
</dbReference>
<keyword evidence="4" id="KW-1185">Reference proteome</keyword>
<dbReference type="OrthoDB" id="9929874at2"/>
<sequence>MKKITLTIAMVSLIVTGLSGCGADNQAGVGADGQRQGILGINQNDTDMLNERNNKQDSTLERAGLGNELPQNWGTDLGQGRGFLDADRNDQGRMRVAQDNGGMYRAGDRDLLSDHDPIAGPNQIQENQVTVQHTIKQIEKLDGVKEARVSGSVIEIRVAEGTEEETEANIEREAQLFSGHQTVRIVNRY</sequence>
<feature type="chain" id="PRO_5004846587" description="BON domain-containing protein" evidence="2">
    <location>
        <begin position="24"/>
        <end position="189"/>
    </location>
</feature>
<evidence type="ECO:0000313" key="4">
    <source>
        <dbReference type="Proteomes" id="UP000018890"/>
    </source>
</evidence>
<dbReference type="AlphaFoldDB" id="W4Q8I9"/>
<dbReference type="RefSeq" id="WP_034751045.1">
    <property type="nucleotide sequence ID" value="NZ_BAUT01000100.1"/>
</dbReference>
<dbReference type="STRING" id="1236970.JCM9140_4597"/>
<feature type="region of interest" description="Disordered" evidence="1">
    <location>
        <begin position="63"/>
        <end position="90"/>
    </location>
</feature>
<evidence type="ECO:0000313" key="3">
    <source>
        <dbReference type="EMBL" id="GAE28376.1"/>
    </source>
</evidence>
<proteinExistence type="predicted"/>
<evidence type="ECO:0008006" key="5">
    <source>
        <dbReference type="Google" id="ProtNLM"/>
    </source>
</evidence>
<accession>W4Q8I9</accession>
<name>W4Q8I9_9BACI</name>
<evidence type="ECO:0000256" key="1">
    <source>
        <dbReference type="SAM" id="MobiDB-lite"/>
    </source>
</evidence>
<comment type="caution">
    <text evidence="3">The sequence shown here is derived from an EMBL/GenBank/DDBJ whole genome shotgun (WGS) entry which is preliminary data.</text>
</comment>
<evidence type="ECO:0000256" key="2">
    <source>
        <dbReference type="SAM" id="SignalP"/>
    </source>
</evidence>